<organism evidence="1">
    <name type="scientific">uncultured bacterium</name>
    <name type="common">gcode 4</name>
    <dbReference type="NCBI Taxonomy" id="1234023"/>
    <lineage>
        <taxon>Bacteria</taxon>
        <taxon>environmental samples</taxon>
    </lineage>
</organism>
<dbReference type="EMBL" id="AMFJ01000360">
    <property type="protein sequence ID" value="EKE28198.1"/>
    <property type="molecule type" value="Genomic_DNA"/>
</dbReference>
<accession>K2FZ36</accession>
<protein>
    <submittedName>
        <fullName evidence="1">Uncharacterized protein</fullName>
    </submittedName>
</protein>
<comment type="caution">
    <text evidence="1">The sequence shown here is derived from an EMBL/GenBank/DDBJ whole genome shotgun (WGS) entry which is preliminary data.</text>
</comment>
<evidence type="ECO:0000313" key="1">
    <source>
        <dbReference type="EMBL" id="EKE28198.1"/>
    </source>
</evidence>
<reference evidence="1" key="1">
    <citation type="journal article" date="2012" name="Science">
        <title>Fermentation, hydrogen, and sulfur metabolism in multiple uncultivated bacterial phyla.</title>
        <authorList>
            <person name="Wrighton K.C."/>
            <person name="Thomas B.C."/>
            <person name="Sharon I."/>
            <person name="Miller C.S."/>
            <person name="Castelle C.J."/>
            <person name="VerBerkmoes N.C."/>
            <person name="Wilkins M.J."/>
            <person name="Hettich R.L."/>
            <person name="Lipton M.S."/>
            <person name="Williams K.H."/>
            <person name="Long P.E."/>
            <person name="Banfield J.F."/>
        </authorList>
    </citation>
    <scope>NUCLEOTIDE SEQUENCE [LARGE SCALE GENOMIC DNA]</scope>
</reference>
<name>K2FZ36_9BACT</name>
<sequence>MSWVLDSTLYKTEAVPDLVQTSLLKSKIDKLKQDPKWFEKLNVAIDESEKLKQLARQPLEDIIKMKLIQHDRSPQTIKLIQSYALKYLNMSQSEVWPIDGIYGPKTRLLEQVITNTLSKGTQDNNTVTEIKSLSSTKKMDDLRFTLVKWWILKEIIIWWEESTVIDEMAYMNYVLKKDRFAMEWTDKFKNIDNLSLYLNTAEGRIAVSNSMKIYSQIWLWLQLWLWIESLNKKDESVKILNYSDTINKNYLKLQSITNSFESERKNIEDRYSNTKDRFAPRNRSRDIDRLWEKLKSDIWIVYKDIAKTYLKALVDLNPTDQRIWQNDTIPFSIWLSVIDINLRPLNKEITKIKQKGNQQIDKEQLKGFIDTNIDKFMVDWFIDERFRDIDMMIQQIKNNKWEFAVNAISVIAWAIWTWAIIVWTRWTWAIEAWLTYTAIHDTVRSVWYWVLYKSDWKSFTEWMKHWIWYNWDLNKFVLGKTLEVGWNIVLFKMFWLSWRLLEKVTIPGKNMSLRDIEKEIHTNLKAAMKQEHIGWILEWTAKSALITWLKVTAEWHFFTWFQMLSWSTEAWLQSFVKSWGNPDDFKIAFAEKMSELAEPRKVFENIVYNMTLISMVRWGMMIWENIEHTYNMPSKNMNRRNRQYLSMERKFVNELRYLEGKWFSFEFQSWESWTRWVTKVKFKWQEVEPNDKRLVWINHICNNLNEFRIQEMNDLVDNFKSKAKPVTANEEKWKKPVIADWNKQKRPKNEIKEEWNWNLGWKTWPKNLAVWEIRLDDFMKGLDYSEKASSPKKPLNISPRFAEMLEMMYNKGSKELVNASAEDTVSAEIKHLRERIKIARTKNESDILVNLTDKNGKSVKKRVKIDNLESILWELDLNMKKDFKDALELKIKNKPLDSKYWESARIEKMIWMFKDRMNPKAINEISWTPGLKKDKTEDKYK</sequence>
<gene>
    <name evidence="1" type="ORF">ACD_3C00086G0042</name>
</gene>
<dbReference type="AlphaFoldDB" id="K2FZ36"/>
<proteinExistence type="predicted"/>